<sequence length="66" mass="6921">MVEKHGNEAGKGLGGEGSQSPKKLEGRLRRTGDPKIGKGEIEGCASSVLPQDMWPKRANQAFAGGD</sequence>
<proteinExistence type="predicted"/>
<keyword evidence="3" id="KW-1185">Reference proteome</keyword>
<comment type="caution">
    <text evidence="2">The sequence shown here is derived from an EMBL/GenBank/DDBJ whole genome shotgun (WGS) entry which is preliminary data.</text>
</comment>
<organism evidence="2 3">
    <name type="scientific">Portunus trituberculatus</name>
    <name type="common">Swimming crab</name>
    <name type="synonym">Neptunus trituberculatus</name>
    <dbReference type="NCBI Taxonomy" id="210409"/>
    <lineage>
        <taxon>Eukaryota</taxon>
        <taxon>Metazoa</taxon>
        <taxon>Ecdysozoa</taxon>
        <taxon>Arthropoda</taxon>
        <taxon>Crustacea</taxon>
        <taxon>Multicrustacea</taxon>
        <taxon>Malacostraca</taxon>
        <taxon>Eumalacostraca</taxon>
        <taxon>Eucarida</taxon>
        <taxon>Decapoda</taxon>
        <taxon>Pleocyemata</taxon>
        <taxon>Brachyura</taxon>
        <taxon>Eubrachyura</taxon>
        <taxon>Portunoidea</taxon>
        <taxon>Portunidae</taxon>
        <taxon>Portuninae</taxon>
        <taxon>Portunus</taxon>
    </lineage>
</organism>
<gene>
    <name evidence="2" type="ORF">E2C01_033107</name>
</gene>
<dbReference type="Proteomes" id="UP000324222">
    <property type="component" value="Unassembled WGS sequence"/>
</dbReference>
<accession>A0A5B7F1J5</accession>
<dbReference type="AlphaFoldDB" id="A0A5B7F1J5"/>
<evidence type="ECO:0000313" key="2">
    <source>
        <dbReference type="EMBL" id="MPC39565.1"/>
    </source>
</evidence>
<name>A0A5B7F1J5_PORTR</name>
<feature type="region of interest" description="Disordered" evidence="1">
    <location>
        <begin position="1"/>
        <end position="66"/>
    </location>
</feature>
<protein>
    <submittedName>
        <fullName evidence="2">Uncharacterized protein</fullName>
    </submittedName>
</protein>
<reference evidence="2 3" key="1">
    <citation type="submission" date="2019-05" db="EMBL/GenBank/DDBJ databases">
        <title>Another draft genome of Portunus trituberculatus and its Hox gene families provides insights of decapod evolution.</title>
        <authorList>
            <person name="Jeong J.-H."/>
            <person name="Song I."/>
            <person name="Kim S."/>
            <person name="Choi T."/>
            <person name="Kim D."/>
            <person name="Ryu S."/>
            <person name="Kim W."/>
        </authorList>
    </citation>
    <scope>NUCLEOTIDE SEQUENCE [LARGE SCALE GENOMIC DNA]</scope>
    <source>
        <tissue evidence="2">Muscle</tissue>
    </source>
</reference>
<evidence type="ECO:0000313" key="3">
    <source>
        <dbReference type="Proteomes" id="UP000324222"/>
    </source>
</evidence>
<feature type="compositionally biased region" description="Basic and acidic residues" evidence="1">
    <location>
        <begin position="22"/>
        <end position="41"/>
    </location>
</feature>
<dbReference type="EMBL" id="VSRR010004403">
    <property type="protein sequence ID" value="MPC39565.1"/>
    <property type="molecule type" value="Genomic_DNA"/>
</dbReference>
<evidence type="ECO:0000256" key="1">
    <source>
        <dbReference type="SAM" id="MobiDB-lite"/>
    </source>
</evidence>